<dbReference type="InterPro" id="IPR036643">
    <property type="entry name" value="RNApol_insert_sf"/>
</dbReference>
<name>A0ABD2YDK7_9GENT</name>
<dbReference type="SMART" id="SM00662">
    <property type="entry name" value="RPOLD"/>
    <property type="match status" value="1"/>
</dbReference>
<dbReference type="Gene3D" id="3.30.1360.10">
    <property type="entry name" value="RNA polymerase, RBP11-like subunit"/>
    <property type="match status" value="1"/>
</dbReference>
<evidence type="ECO:0000256" key="2">
    <source>
        <dbReference type="ARBA" id="ARBA00023163"/>
    </source>
</evidence>
<protein>
    <recommendedName>
        <fullName evidence="3">DNA-directed RNA polymerase RpoA/D/Rpb3-type domain-containing protein</fullName>
    </recommendedName>
</protein>
<dbReference type="Pfam" id="PF01000">
    <property type="entry name" value="RNA_pol_A_bac"/>
    <property type="match status" value="1"/>
</dbReference>
<dbReference type="PANTHER" id="PTHR11800:SF13">
    <property type="entry name" value="DNA-DIRECTED RNA POLYMERASES I AND III SUBUNIT RPAC1"/>
    <property type="match status" value="1"/>
</dbReference>
<dbReference type="Proteomes" id="UP001630127">
    <property type="component" value="Unassembled WGS sequence"/>
</dbReference>
<evidence type="ECO:0000313" key="4">
    <source>
        <dbReference type="EMBL" id="KAL3503643.1"/>
    </source>
</evidence>
<keyword evidence="1" id="KW-0240">DNA-directed RNA polymerase</keyword>
<dbReference type="Gene3D" id="2.170.120.12">
    <property type="entry name" value="DNA-directed RNA polymerase, insert domain"/>
    <property type="match status" value="1"/>
</dbReference>
<dbReference type="InterPro" id="IPR011262">
    <property type="entry name" value="DNA-dir_RNA_pol_insert"/>
</dbReference>
<dbReference type="EMBL" id="JBJUIK010000015">
    <property type="protein sequence ID" value="KAL3503643.1"/>
    <property type="molecule type" value="Genomic_DNA"/>
</dbReference>
<keyword evidence="5" id="KW-1185">Reference proteome</keyword>
<reference evidence="4 5" key="1">
    <citation type="submission" date="2024-11" db="EMBL/GenBank/DDBJ databases">
        <title>A near-complete genome assembly of Cinchona calisaya.</title>
        <authorList>
            <person name="Lian D.C."/>
            <person name="Zhao X.W."/>
            <person name="Wei L."/>
        </authorList>
    </citation>
    <scope>NUCLEOTIDE SEQUENCE [LARGE SCALE GENOMIC DNA]</scope>
    <source>
        <tissue evidence="4">Nenye</tissue>
    </source>
</reference>
<dbReference type="InterPro" id="IPR050518">
    <property type="entry name" value="Rpo3/RPB3_RNA_Pol_subunit"/>
</dbReference>
<accession>A0ABD2YDK7</accession>
<evidence type="ECO:0000256" key="1">
    <source>
        <dbReference type="ARBA" id="ARBA00022478"/>
    </source>
</evidence>
<dbReference type="AlphaFoldDB" id="A0ABD2YDK7"/>
<dbReference type="SUPFAM" id="SSF55257">
    <property type="entry name" value="RBP11-like subunits of RNA polymerase"/>
    <property type="match status" value="1"/>
</dbReference>
<proteinExistence type="predicted"/>
<feature type="domain" description="DNA-directed RNA polymerase RpoA/D/Rpb3-type" evidence="3">
    <location>
        <begin position="57"/>
        <end position="247"/>
    </location>
</feature>
<dbReference type="SUPFAM" id="SSF56553">
    <property type="entry name" value="Insert subdomain of RNA polymerase alpha subunit"/>
    <property type="match status" value="1"/>
</dbReference>
<dbReference type="InterPro" id="IPR011263">
    <property type="entry name" value="DNA-dir_RNA_pol_RpoA/D/Rpb3"/>
</dbReference>
<comment type="caution">
    <text evidence="4">The sequence shown here is derived from an EMBL/GenBank/DDBJ whole genome shotgun (WGS) entry which is preliminary data.</text>
</comment>
<sequence length="249" mass="28207">MKSSKSNTEVDSSRSEKNLTPKIPVWDLPDIPKGYLPPHLQLQRTRVICNKEAPTHTENVQYSGAYAALEFDNMLPLPTLFGEFSYLSHCFPENEKNIIVFKLHTQCGSRSTVKSDELQWLPNRTKTLPEFSNNPIEPKYSDIIITKLGPGQEIELEAHAVKGMGKTHVKWSPVATAWYRMLPEVVLLQEVEGDKVEELMKKCPVNEFDIEDIGKVTIESTRTLPPEVLFAESVKILEDKCEGVITELL</sequence>
<evidence type="ECO:0000313" key="5">
    <source>
        <dbReference type="Proteomes" id="UP001630127"/>
    </source>
</evidence>
<keyword evidence="2" id="KW-0804">Transcription</keyword>
<dbReference type="GO" id="GO:0000428">
    <property type="term" value="C:DNA-directed RNA polymerase complex"/>
    <property type="evidence" value="ECO:0007669"/>
    <property type="project" value="UniProtKB-KW"/>
</dbReference>
<dbReference type="InterPro" id="IPR036603">
    <property type="entry name" value="RBP11-like"/>
</dbReference>
<organism evidence="4 5">
    <name type="scientific">Cinchona calisaya</name>
    <dbReference type="NCBI Taxonomy" id="153742"/>
    <lineage>
        <taxon>Eukaryota</taxon>
        <taxon>Viridiplantae</taxon>
        <taxon>Streptophyta</taxon>
        <taxon>Embryophyta</taxon>
        <taxon>Tracheophyta</taxon>
        <taxon>Spermatophyta</taxon>
        <taxon>Magnoliopsida</taxon>
        <taxon>eudicotyledons</taxon>
        <taxon>Gunneridae</taxon>
        <taxon>Pentapetalae</taxon>
        <taxon>asterids</taxon>
        <taxon>lamiids</taxon>
        <taxon>Gentianales</taxon>
        <taxon>Rubiaceae</taxon>
        <taxon>Cinchonoideae</taxon>
        <taxon>Cinchoneae</taxon>
        <taxon>Cinchona</taxon>
    </lineage>
</organism>
<dbReference type="PANTHER" id="PTHR11800">
    <property type="entry name" value="DNA-DIRECTED RNA POLYMERASE"/>
    <property type="match status" value="1"/>
</dbReference>
<evidence type="ECO:0000259" key="3">
    <source>
        <dbReference type="SMART" id="SM00662"/>
    </source>
</evidence>
<gene>
    <name evidence="4" type="ORF">ACH5RR_038092</name>
</gene>